<feature type="compositionally biased region" description="Low complexity" evidence="1">
    <location>
        <begin position="1070"/>
        <end position="1098"/>
    </location>
</feature>
<dbReference type="AlphaFoldDB" id="E4ZSI2"/>
<protein>
    <submittedName>
        <fullName evidence="3">Predicted protein</fullName>
    </submittedName>
</protein>
<reference evidence="4" key="1">
    <citation type="journal article" date="2011" name="Nat. Commun.">
        <title>Effector diversification within compartments of the Leptosphaeria maculans genome affected by Repeat-Induced Point mutations.</title>
        <authorList>
            <person name="Rouxel T."/>
            <person name="Grandaubert J."/>
            <person name="Hane J.K."/>
            <person name="Hoede C."/>
            <person name="van de Wouw A.P."/>
            <person name="Couloux A."/>
            <person name="Dominguez V."/>
            <person name="Anthouard V."/>
            <person name="Bally P."/>
            <person name="Bourras S."/>
            <person name="Cozijnsen A.J."/>
            <person name="Ciuffetti L.M."/>
            <person name="Degrave A."/>
            <person name="Dilmaghani A."/>
            <person name="Duret L."/>
            <person name="Fudal I."/>
            <person name="Goodwin S.B."/>
            <person name="Gout L."/>
            <person name="Glaser N."/>
            <person name="Linglin J."/>
            <person name="Kema G.H.J."/>
            <person name="Lapalu N."/>
            <person name="Lawrence C.B."/>
            <person name="May K."/>
            <person name="Meyer M."/>
            <person name="Ollivier B."/>
            <person name="Poulain J."/>
            <person name="Schoch C.L."/>
            <person name="Simon A."/>
            <person name="Spatafora J.W."/>
            <person name="Stachowiak A."/>
            <person name="Turgeon B.G."/>
            <person name="Tyler B.M."/>
            <person name="Vincent D."/>
            <person name="Weissenbach J."/>
            <person name="Amselem J."/>
            <person name="Quesneville H."/>
            <person name="Oliver R.P."/>
            <person name="Wincker P."/>
            <person name="Balesdent M.-H."/>
            <person name="Howlett B.J."/>
        </authorList>
    </citation>
    <scope>NUCLEOTIDE SEQUENCE [LARGE SCALE GENOMIC DNA]</scope>
    <source>
        <strain evidence="4">JN3 / isolate v23.1.3 / race Av1-4-5-6-7-8</strain>
    </source>
</reference>
<dbReference type="OrthoDB" id="5244050at2759"/>
<evidence type="ECO:0000256" key="2">
    <source>
        <dbReference type="SAM" id="Phobius"/>
    </source>
</evidence>
<accession>E4ZSI2</accession>
<feature type="compositionally biased region" description="Low complexity" evidence="1">
    <location>
        <begin position="654"/>
        <end position="664"/>
    </location>
</feature>
<dbReference type="eggNOG" id="ENOG502SNX3">
    <property type="taxonomic scope" value="Eukaryota"/>
</dbReference>
<sequence length="1148" mass="123295">MPMRSESTTRELLDWGTRASRTLTGLTTGQARPGQACVMPLYIVAGQGTGTGTGQVAESLNLLPLLAALNHFILHWHRIAVAAIVAAVAAAAAAVAAAAAAAAAPSLSTFFHIIPSTDIMARNKKYSFPLPRRLRSKASDSELDDVRSLPSTTSTTASAPAWSSRRDDFSSKAHRILGTGDTIHLPDRSQTHIPASPAYLSVALSDTSYTSHADDRTSASVPDHSVYGKRPDMAKRSSSNLLGRTCTNEAGSRSENSSVTHRLHPQASNTTMRSHYDAKNSPLSISQQTSDSAVRDRALRRGHPPVLPDHVYHQENQSSSISVSITEDGDSQRDRRRNKPAQLDLSKLFPKPKGGDAHHFGNPMLSPEKMVNSPAAMSMASDYFPRPMTREPTPKVGECVQLKSATRHRNQVTPSPTSPRRKVDRDEYDNAKVHVRRPPKGVQHWFDALDEDSDETSEDGGVPLPAPRPMRANGLVPRVPMRKSSLDRMLRQAGWTQSSAPKSKQGALPSKHDSFAHEDIVDVGRLTCPSECSVNTYHSLNSNKTKESSLLSKSNLQDASVLSFSSSEDEEVSDAKAQRYPVRTSLDSVADAGEIVVGKAEAFDVRPHVRRPSAGVMSTRSTTSTSAATIEVMYTPEVPYIPYQYQGHYQSHYQNHYPKNSVHSSSRRSSHVRQPSVIHEDEDIRPRTAINVPLSPSSRSVRSARTSASEPQARSKATRKMMAVTAEEEALLELMRKKRAELHKNGSSSPSTKSAAPSQRLRTPSESSREPHRASAFRALEGSSSPALAPESQRAPSTSSTFSPSPLLLPSRGRPRRSRSNTASSHLRDSSASATSDAHSDRYESSATRGRLPHYLPTPAEFSPLEPFPPCSPTPTASVTCPTDPEVSRPPSPITPGLSRGEPDVVVKVASSDTSLSADTDDVAILDTGVIDAQASDGIKPESSQELSGGKGGGHQRRRTASSGADMAFPAPPTGAGGAIREEEASMLFPLVPKKNARRAEGCSRRSSDAVAVPAPAQVEVKIEKPNHRARKNSGHSTASRTSSSSYSQLSNAAFASGLSSSTAATLGLETRSSSHTSTSTRLLAKPASRGSSVASSCRSRRSGGGRASKEELRERVICTEKSWDLSGERSSVSEDVLAAWGSLGGTY</sequence>
<dbReference type="InParanoid" id="E4ZSI2"/>
<organism evidence="4">
    <name type="scientific">Leptosphaeria maculans (strain JN3 / isolate v23.1.3 / race Av1-4-5-6-7-8)</name>
    <name type="common">Blackleg fungus</name>
    <name type="synonym">Phoma lingam</name>
    <dbReference type="NCBI Taxonomy" id="985895"/>
    <lineage>
        <taxon>Eukaryota</taxon>
        <taxon>Fungi</taxon>
        <taxon>Dikarya</taxon>
        <taxon>Ascomycota</taxon>
        <taxon>Pezizomycotina</taxon>
        <taxon>Dothideomycetes</taxon>
        <taxon>Pleosporomycetidae</taxon>
        <taxon>Pleosporales</taxon>
        <taxon>Pleosporineae</taxon>
        <taxon>Leptosphaeriaceae</taxon>
        <taxon>Plenodomus</taxon>
        <taxon>Plenodomus lingam/Leptosphaeria maculans species complex</taxon>
    </lineage>
</organism>
<feature type="region of interest" description="Disordered" evidence="1">
    <location>
        <begin position="139"/>
        <end position="166"/>
    </location>
</feature>
<proteinExistence type="predicted"/>
<feature type="region of interest" description="Disordered" evidence="1">
    <location>
        <begin position="452"/>
        <end position="475"/>
    </location>
</feature>
<feature type="region of interest" description="Disordered" evidence="1">
    <location>
        <begin position="740"/>
        <end position="901"/>
    </location>
</feature>
<feature type="region of interest" description="Disordered" evidence="1">
    <location>
        <begin position="935"/>
        <end position="978"/>
    </location>
</feature>
<keyword evidence="4" id="KW-1185">Reference proteome</keyword>
<feature type="compositionally biased region" description="Low complexity" evidence="1">
    <location>
        <begin position="796"/>
        <end position="812"/>
    </location>
</feature>
<keyword evidence="2" id="KW-0812">Transmembrane</keyword>
<feature type="compositionally biased region" description="Low complexity" evidence="1">
    <location>
        <begin position="148"/>
        <end position="163"/>
    </location>
</feature>
<feature type="region of interest" description="Disordered" evidence="1">
    <location>
        <begin position="1020"/>
        <end position="1047"/>
    </location>
</feature>
<dbReference type="HOGENOM" id="CLU_316861_0_0_1"/>
<evidence type="ECO:0000313" key="3">
    <source>
        <dbReference type="EMBL" id="CBX94362.1"/>
    </source>
</evidence>
<feature type="region of interest" description="Disordered" evidence="1">
    <location>
        <begin position="1070"/>
        <end position="1114"/>
    </location>
</feature>
<gene>
    <name evidence="3" type="ORF">LEMA_P121260.1</name>
</gene>
<name>E4ZSI2_LEPMJ</name>
<feature type="compositionally biased region" description="Low complexity" evidence="1">
    <location>
        <begin position="695"/>
        <end position="709"/>
    </location>
</feature>
<evidence type="ECO:0000256" key="1">
    <source>
        <dbReference type="SAM" id="MobiDB-lite"/>
    </source>
</evidence>
<feature type="compositionally biased region" description="Low complexity" evidence="1">
    <location>
        <begin position="1035"/>
        <end position="1047"/>
    </location>
</feature>
<feature type="compositionally biased region" description="Polar residues" evidence="1">
    <location>
        <begin position="281"/>
        <end position="292"/>
    </location>
</feature>
<feature type="region of interest" description="Disordered" evidence="1">
    <location>
        <begin position="210"/>
        <end position="361"/>
    </location>
</feature>
<keyword evidence="2" id="KW-1133">Transmembrane helix</keyword>
<dbReference type="EMBL" id="FP929122">
    <property type="protein sequence ID" value="CBX94362.1"/>
    <property type="molecule type" value="Genomic_DNA"/>
</dbReference>
<dbReference type="VEuPathDB" id="FungiDB:LEMA_P121260.1"/>
<dbReference type="OMA" id="TIEVMYT"/>
<feature type="region of interest" description="Disordered" evidence="1">
    <location>
        <begin position="654"/>
        <end position="722"/>
    </location>
</feature>
<feature type="compositionally biased region" description="Polar residues" evidence="1">
    <location>
        <begin position="236"/>
        <end position="273"/>
    </location>
</feature>
<feature type="compositionally biased region" description="Low complexity" evidence="1">
    <location>
        <begin position="747"/>
        <end position="758"/>
    </location>
</feature>
<feature type="region of interest" description="Disordered" evidence="1">
    <location>
        <begin position="491"/>
        <end position="512"/>
    </location>
</feature>
<feature type="compositionally biased region" description="Polar residues" evidence="1">
    <location>
        <begin position="314"/>
        <end position="325"/>
    </location>
</feature>
<feature type="transmembrane region" description="Helical" evidence="2">
    <location>
        <begin position="79"/>
        <end position="104"/>
    </location>
</feature>
<dbReference type="Proteomes" id="UP000002668">
    <property type="component" value="Genome"/>
</dbReference>
<evidence type="ECO:0000313" key="4">
    <source>
        <dbReference type="Proteomes" id="UP000002668"/>
    </source>
</evidence>
<feature type="region of interest" description="Disordered" evidence="1">
    <location>
        <begin position="403"/>
        <end position="426"/>
    </location>
</feature>
<keyword evidence="2" id="KW-0472">Membrane</keyword>
<dbReference type="STRING" id="985895.E4ZSI2"/>